<dbReference type="Proteomes" id="UP000675900">
    <property type="component" value="Unassembled WGS sequence"/>
</dbReference>
<keyword evidence="2" id="KW-1185">Reference proteome</keyword>
<proteinExistence type="predicted"/>
<accession>A0A8C9K3K4</accession>
<evidence type="ECO:0000313" key="2">
    <source>
        <dbReference type="Proteomes" id="UP000675900"/>
    </source>
</evidence>
<evidence type="ECO:0000313" key="1">
    <source>
        <dbReference type="Ensembl" id="ENSPTIP00000017722.1"/>
    </source>
</evidence>
<protein>
    <submittedName>
        <fullName evidence="1">Uncharacterized protein</fullName>
    </submittedName>
</protein>
<dbReference type="Ensembl" id="ENSPTIT00000021955.1">
    <property type="protein sequence ID" value="ENSPTIP00000017722.1"/>
    <property type="gene ID" value="ENSPTIG00000016080.1"/>
</dbReference>
<organism evidence="1 2">
    <name type="scientific">Panthera tigris altaica</name>
    <name type="common">Siberian tiger</name>
    <dbReference type="NCBI Taxonomy" id="74533"/>
    <lineage>
        <taxon>Eukaryota</taxon>
        <taxon>Metazoa</taxon>
        <taxon>Chordata</taxon>
        <taxon>Craniata</taxon>
        <taxon>Vertebrata</taxon>
        <taxon>Euteleostomi</taxon>
        <taxon>Mammalia</taxon>
        <taxon>Eutheria</taxon>
        <taxon>Laurasiatheria</taxon>
        <taxon>Carnivora</taxon>
        <taxon>Feliformia</taxon>
        <taxon>Felidae</taxon>
        <taxon>Pantherinae</taxon>
        <taxon>Panthera</taxon>
    </lineage>
</organism>
<reference evidence="1" key="1">
    <citation type="submission" date="2025-08" db="UniProtKB">
        <authorList>
            <consortium name="Ensembl"/>
        </authorList>
    </citation>
    <scope>IDENTIFICATION</scope>
</reference>
<dbReference type="AlphaFoldDB" id="A0A8C9K3K4"/>
<name>A0A8C9K3K4_PANTA</name>
<reference evidence="1" key="2">
    <citation type="submission" date="2025-09" db="UniProtKB">
        <authorList>
            <consortium name="Ensembl"/>
        </authorList>
    </citation>
    <scope>IDENTIFICATION</scope>
</reference>
<sequence>VLSLTSISNREAICNRNHDVTFLLSSPQIQTRIANEKYLRTHKEVELLISGFFSRLPPCLFPLGLDNFLFSILIPEYFTDPRLPNKIHMQLIKEKKAA</sequence>